<dbReference type="PANTHER" id="PTHR43489">
    <property type="entry name" value="ISOMERASE"/>
    <property type="match status" value="1"/>
</dbReference>
<evidence type="ECO:0000259" key="2">
    <source>
        <dbReference type="Pfam" id="PF01261"/>
    </source>
</evidence>
<dbReference type="AlphaFoldDB" id="A0A926ETB9"/>
<name>A0A926ETB9_9FIRM</name>
<comment type="caution">
    <text evidence="3">The sequence shown here is derived from an EMBL/GenBank/DDBJ whole genome shotgun (WGS) entry which is preliminary data.</text>
</comment>
<dbReference type="EMBL" id="JACRTD010000008">
    <property type="protein sequence ID" value="MBC8586114.1"/>
    <property type="molecule type" value="Genomic_DNA"/>
</dbReference>
<dbReference type="GO" id="GO:0016853">
    <property type="term" value="F:isomerase activity"/>
    <property type="evidence" value="ECO:0007669"/>
    <property type="project" value="UniProtKB-KW"/>
</dbReference>
<organism evidence="3 4">
    <name type="scientific">Youxingia wuxianensis</name>
    <dbReference type="NCBI Taxonomy" id="2763678"/>
    <lineage>
        <taxon>Bacteria</taxon>
        <taxon>Bacillati</taxon>
        <taxon>Bacillota</taxon>
        <taxon>Clostridia</taxon>
        <taxon>Eubacteriales</taxon>
        <taxon>Oscillospiraceae</taxon>
        <taxon>Youxingia</taxon>
    </lineage>
</organism>
<evidence type="ECO:0000256" key="1">
    <source>
        <dbReference type="ARBA" id="ARBA00023235"/>
    </source>
</evidence>
<dbReference type="RefSeq" id="WP_262395835.1">
    <property type="nucleotide sequence ID" value="NZ_JACRTD010000008.1"/>
</dbReference>
<dbReference type="InterPro" id="IPR050417">
    <property type="entry name" value="Sugar_Epim/Isomerase"/>
</dbReference>
<dbReference type="Gene3D" id="3.20.20.150">
    <property type="entry name" value="Divalent-metal-dependent TIM barrel enzymes"/>
    <property type="match status" value="1"/>
</dbReference>
<evidence type="ECO:0000313" key="3">
    <source>
        <dbReference type="EMBL" id="MBC8586114.1"/>
    </source>
</evidence>
<feature type="domain" description="Xylose isomerase-like TIM barrel" evidence="2">
    <location>
        <begin position="18"/>
        <end position="135"/>
    </location>
</feature>
<accession>A0A926ETB9</accession>
<keyword evidence="1 3" id="KW-0413">Isomerase</keyword>
<dbReference type="InterPro" id="IPR013022">
    <property type="entry name" value="Xyl_isomerase-like_TIM-brl"/>
</dbReference>
<keyword evidence="4" id="KW-1185">Reference proteome</keyword>
<dbReference type="Proteomes" id="UP000623678">
    <property type="component" value="Unassembled WGS sequence"/>
</dbReference>
<dbReference type="SUPFAM" id="SSF51658">
    <property type="entry name" value="Xylose isomerase-like"/>
    <property type="match status" value="1"/>
</dbReference>
<dbReference type="InterPro" id="IPR036237">
    <property type="entry name" value="Xyl_isomerase-like_sf"/>
</dbReference>
<gene>
    <name evidence="3" type="ORF">H8705_11020</name>
</gene>
<proteinExistence type="predicted"/>
<reference evidence="3" key="1">
    <citation type="submission" date="2020-08" db="EMBL/GenBank/DDBJ databases">
        <title>Genome public.</title>
        <authorList>
            <person name="Liu C."/>
            <person name="Sun Q."/>
        </authorList>
    </citation>
    <scope>NUCLEOTIDE SEQUENCE</scope>
    <source>
        <strain evidence="3">NSJ-64</strain>
    </source>
</reference>
<protein>
    <submittedName>
        <fullName evidence="3">Sugar phosphate isomerase/epimerase</fullName>
    </submittedName>
</protein>
<dbReference type="PANTHER" id="PTHR43489:SF7">
    <property type="entry name" value="3-DEHYDRO-D-GULOSIDE 4-EPIMERASE-RELATED"/>
    <property type="match status" value="1"/>
</dbReference>
<sequence>MPRPTIPTVIMYTSSSYLAVEAIDLYETNYVNSCEEVLDWIDRIGSDHILVHLDTFHMNITEPDMEAAILKCGEKLGHLHLADNNRNYPGWGHIDFKGIIKALDTVNYTGASVIECFQVPDGRTAALRGLHYLRDLEKQL</sequence>
<evidence type="ECO:0000313" key="4">
    <source>
        <dbReference type="Proteomes" id="UP000623678"/>
    </source>
</evidence>
<dbReference type="Pfam" id="PF01261">
    <property type="entry name" value="AP_endonuc_2"/>
    <property type="match status" value="1"/>
</dbReference>